<accession>A0A7C4KHW6</accession>
<protein>
    <recommendedName>
        <fullName evidence="2">Biotin transporter</fullName>
    </recommendedName>
</protein>
<feature type="transmembrane region" description="Helical" evidence="3">
    <location>
        <begin position="51"/>
        <end position="68"/>
    </location>
</feature>
<feature type="transmembrane region" description="Helical" evidence="3">
    <location>
        <begin position="27"/>
        <end position="45"/>
    </location>
</feature>
<feature type="transmembrane region" description="Helical" evidence="3">
    <location>
        <begin position="75"/>
        <end position="97"/>
    </location>
</feature>
<evidence type="ECO:0000256" key="3">
    <source>
        <dbReference type="SAM" id="Phobius"/>
    </source>
</evidence>
<feature type="transmembrane region" description="Helical" evidence="3">
    <location>
        <begin position="163"/>
        <end position="183"/>
    </location>
</feature>
<comment type="similarity">
    <text evidence="1 2">Belongs to the BioY family.</text>
</comment>
<gene>
    <name evidence="4" type="ORF">ENT37_09095</name>
</gene>
<keyword evidence="2" id="KW-1003">Cell membrane</keyword>
<dbReference type="PANTHER" id="PTHR34295">
    <property type="entry name" value="BIOTIN TRANSPORTER BIOY"/>
    <property type="match status" value="1"/>
</dbReference>
<feature type="transmembrane region" description="Helical" evidence="3">
    <location>
        <begin position="103"/>
        <end position="121"/>
    </location>
</feature>
<dbReference type="InterPro" id="IPR003784">
    <property type="entry name" value="BioY"/>
</dbReference>
<dbReference type="Gene3D" id="1.10.1760.20">
    <property type="match status" value="1"/>
</dbReference>
<name>A0A7C4KHW6_9CHLR</name>
<dbReference type="PIRSF" id="PIRSF016661">
    <property type="entry name" value="BioY"/>
    <property type="match status" value="1"/>
</dbReference>
<evidence type="ECO:0000313" key="4">
    <source>
        <dbReference type="EMBL" id="HGS22012.1"/>
    </source>
</evidence>
<evidence type="ECO:0000256" key="1">
    <source>
        <dbReference type="ARBA" id="ARBA00010692"/>
    </source>
</evidence>
<keyword evidence="3" id="KW-0812">Transmembrane</keyword>
<comment type="caution">
    <text evidence="4">The sequence shown here is derived from an EMBL/GenBank/DDBJ whole genome shotgun (WGS) entry which is preliminary data.</text>
</comment>
<dbReference type="GO" id="GO:0005886">
    <property type="term" value="C:plasma membrane"/>
    <property type="evidence" value="ECO:0007669"/>
    <property type="project" value="UniProtKB-SubCell"/>
</dbReference>
<dbReference type="AlphaFoldDB" id="A0A7C4KHW6"/>
<keyword evidence="3" id="KW-1133">Transmembrane helix</keyword>
<keyword evidence="2" id="KW-0813">Transport</keyword>
<sequence length="195" mass="20859">MNPLTVKGTYFPFVDALWPNIDRKREVILILVCSWLIALSAQVVIPLQPVPVTGQTLGVLLTGALLGSKRGAITVLAYLFQGAVGLPVFAGGTSGLAKLVGPTGGYLMGFVAAAFVVGWLSEKGWDRRFITMIFSMVIGNGIIYASGLPWLAIFVGWGAVIKLGLAPFVVGDILKIALAAIALPQIWRRVNMRHE</sequence>
<organism evidence="4">
    <name type="scientific">Anaerolinea thermolimosa</name>
    <dbReference type="NCBI Taxonomy" id="229919"/>
    <lineage>
        <taxon>Bacteria</taxon>
        <taxon>Bacillati</taxon>
        <taxon>Chloroflexota</taxon>
        <taxon>Anaerolineae</taxon>
        <taxon>Anaerolineales</taxon>
        <taxon>Anaerolineaceae</taxon>
        <taxon>Anaerolinea</taxon>
    </lineage>
</organism>
<dbReference type="Pfam" id="PF02632">
    <property type="entry name" value="BioY"/>
    <property type="match status" value="1"/>
</dbReference>
<dbReference type="GO" id="GO:0015225">
    <property type="term" value="F:biotin transmembrane transporter activity"/>
    <property type="evidence" value="ECO:0007669"/>
    <property type="project" value="UniProtKB-UniRule"/>
</dbReference>
<keyword evidence="2 3" id="KW-0472">Membrane</keyword>
<dbReference type="EMBL" id="DSYK01000445">
    <property type="protein sequence ID" value="HGS22012.1"/>
    <property type="molecule type" value="Genomic_DNA"/>
</dbReference>
<feature type="transmembrane region" description="Helical" evidence="3">
    <location>
        <begin position="133"/>
        <end position="157"/>
    </location>
</feature>
<reference evidence="4" key="1">
    <citation type="journal article" date="2020" name="mSystems">
        <title>Genome- and Community-Level Interaction Insights into Carbon Utilization and Element Cycling Functions of Hydrothermarchaeota in Hydrothermal Sediment.</title>
        <authorList>
            <person name="Zhou Z."/>
            <person name="Liu Y."/>
            <person name="Xu W."/>
            <person name="Pan J."/>
            <person name="Luo Z.H."/>
            <person name="Li M."/>
        </authorList>
    </citation>
    <scope>NUCLEOTIDE SEQUENCE [LARGE SCALE GENOMIC DNA]</scope>
    <source>
        <strain evidence="4">SpSt-573</strain>
    </source>
</reference>
<evidence type="ECO:0000256" key="2">
    <source>
        <dbReference type="PIRNR" id="PIRNR016661"/>
    </source>
</evidence>
<comment type="subcellular location">
    <subcellularLocation>
        <location evidence="2">Cell membrane</location>
        <topology evidence="2">Multi-pass membrane protein</topology>
    </subcellularLocation>
</comment>
<dbReference type="PANTHER" id="PTHR34295:SF1">
    <property type="entry name" value="BIOTIN TRANSPORTER BIOY"/>
    <property type="match status" value="1"/>
</dbReference>
<proteinExistence type="inferred from homology"/>